<proteinExistence type="predicted"/>
<evidence type="ECO:0000256" key="1">
    <source>
        <dbReference type="SAM" id="MobiDB-lite"/>
    </source>
</evidence>
<evidence type="ECO:0000313" key="3">
    <source>
        <dbReference type="Proteomes" id="UP000700596"/>
    </source>
</evidence>
<dbReference type="OrthoDB" id="5273928at2759"/>
<protein>
    <submittedName>
        <fullName evidence="2">Uncharacterized protein</fullName>
    </submittedName>
</protein>
<evidence type="ECO:0000313" key="2">
    <source>
        <dbReference type="EMBL" id="KAH7138130.1"/>
    </source>
</evidence>
<comment type="caution">
    <text evidence="2">The sequence shown here is derived from an EMBL/GenBank/DDBJ whole genome shotgun (WGS) entry which is preliminary data.</text>
</comment>
<dbReference type="AlphaFoldDB" id="A0A9P9EHW1"/>
<reference evidence="2" key="1">
    <citation type="journal article" date="2021" name="Nat. Commun.">
        <title>Genetic determinants of endophytism in the Arabidopsis root mycobiome.</title>
        <authorList>
            <person name="Mesny F."/>
            <person name="Miyauchi S."/>
            <person name="Thiergart T."/>
            <person name="Pickel B."/>
            <person name="Atanasova L."/>
            <person name="Karlsson M."/>
            <person name="Huettel B."/>
            <person name="Barry K.W."/>
            <person name="Haridas S."/>
            <person name="Chen C."/>
            <person name="Bauer D."/>
            <person name="Andreopoulos W."/>
            <person name="Pangilinan J."/>
            <person name="LaButti K."/>
            <person name="Riley R."/>
            <person name="Lipzen A."/>
            <person name="Clum A."/>
            <person name="Drula E."/>
            <person name="Henrissat B."/>
            <person name="Kohler A."/>
            <person name="Grigoriev I.V."/>
            <person name="Martin F.M."/>
            <person name="Hacquard S."/>
        </authorList>
    </citation>
    <scope>NUCLEOTIDE SEQUENCE</scope>
    <source>
        <strain evidence="2">MPI-CAGE-CH-0243</strain>
    </source>
</reference>
<dbReference type="Proteomes" id="UP000700596">
    <property type="component" value="Unassembled WGS sequence"/>
</dbReference>
<organism evidence="2 3">
    <name type="scientific">Dendryphion nanum</name>
    <dbReference type="NCBI Taxonomy" id="256645"/>
    <lineage>
        <taxon>Eukaryota</taxon>
        <taxon>Fungi</taxon>
        <taxon>Dikarya</taxon>
        <taxon>Ascomycota</taxon>
        <taxon>Pezizomycotina</taxon>
        <taxon>Dothideomycetes</taxon>
        <taxon>Pleosporomycetidae</taxon>
        <taxon>Pleosporales</taxon>
        <taxon>Torulaceae</taxon>
        <taxon>Dendryphion</taxon>
    </lineage>
</organism>
<accession>A0A9P9EHW1</accession>
<feature type="region of interest" description="Disordered" evidence="1">
    <location>
        <begin position="347"/>
        <end position="393"/>
    </location>
</feature>
<keyword evidence="3" id="KW-1185">Reference proteome</keyword>
<gene>
    <name evidence="2" type="ORF">B0J11DRAFT_513632</name>
</gene>
<name>A0A9P9EHW1_9PLEO</name>
<sequence length="393" mass="44506">MQTYDYKSGLVYTEATIDVTSMLDTWMSNSSGVLEDPSKCRNASGPPSLRDAALRACAWNIHNPGMTETLIDYYEHDGASIVDQIYQHIKERDAISCKVWAIFKTVCPEKVPHRFDVRVPNKVGTSKIPTISRQLNELPFEMLTFLCIQNVPIGPVSLNTDLLKFQNLSVLILQQHRNDDYGRRGNKKDDDRMIRKWGLSVHSANAFTKLKVLVLKRFDISVEALGGPTVFPSLLLCNLDSWFIKKDLENSIYENKPFVYNRWRQMLTDSNAQNAPNSDPEITWKRTDINTSRKMEILHELATKNPASKFSTADQLPVISVNYGDATAKSRYLNSYSAWFTRIPCSETEENEREELTKRPAEPVPRGGSAAKKPKMRSGKQTDIGSMLGNFGT</sequence>
<dbReference type="EMBL" id="JAGMWT010000001">
    <property type="protein sequence ID" value="KAH7138130.1"/>
    <property type="molecule type" value="Genomic_DNA"/>
</dbReference>